<gene>
    <name evidence="2" type="ORF">EGH21_21320</name>
</gene>
<organism evidence="2 3">
    <name type="scientific">Haloarcula rubra</name>
    <dbReference type="NCBI Taxonomy" id="2487747"/>
    <lineage>
        <taxon>Archaea</taxon>
        <taxon>Methanobacteriati</taxon>
        <taxon>Methanobacteriota</taxon>
        <taxon>Stenosarchaea group</taxon>
        <taxon>Halobacteria</taxon>
        <taxon>Halobacteriales</taxon>
        <taxon>Haloarculaceae</taxon>
        <taxon>Haloarcula</taxon>
    </lineage>
</organism>
<feature type="transmembrane region" description="Helical" evidence="1">
    <location>
        <begin position="81"/>
        <end position="100"/>
    </location>
</feature>
<evidence type="ECO:0000313" key="2">
    <source>
        <dbReference type="EMBL" id="MBX0325568.1"/>
    </source>
</evidence>
<dbReference type="RefSeq" id="WP_220620434.1">
    <property type="nucleotide sequence ID" value="NZ_RKLR01000016.1"/>
</dbReference>
<protein>
    <submittedName>
        <fullName evidence="2">Uncharacterized protein</fullName>
    </submittedName>
</protein>
<evidence type="ECO:0000313" key="3">
    <source>
        <dbReference type="Proteomes" id="UP001430377"/>
    </source>
</evidence>
<keyword evidence="1" id="KW-1133">Transmembrane helix</keyword>
<name>A0AAW4PV60_9EURY</name>
<dbReference type="EMBL" id="RKLR01000016">
    <property type="protein sequence ID" value="MBX0325568.1"/>
    <property type="molecule type" value="Genomic_DNA"/>
</dbReference>
<evidence type="ECO:0000256" key="1">
    <source>
        <dbReference type="SAM" id="Phobius"/>
    </source>
</evidence>
<dbReference type="Proteomes" id="UP001430377">
    <property type="component" value="Unassembled WGS sequence"/>
</dbReference>
<reference evidence="2 3" key="1">
    <citation type="submission" date="2021-06" db="EMBL/GenBank/DDBJ databases">
        <title>Halomicroarcula sp. a new haloarchaeum isolated from saline soil.</title>
        <authorList>
            <person name="Duran-Viseras A."/>
            <person name="Sanchez-Porro C."/>
            <person name="Ventosa A."/>
        </authorList>
    </citation>
    <scope>NUCLEOTIDE SEQUENCE [LARGE SCALE GENOMIC DNA]</scope>
    <source>
        <strain evidence="2 3">F13</strain>
    </source>
</reference>
<dbReference type="AlphaFoldDB" id="A0AAW4PV60"/>
<keyword evidence="3" id="KW-1185">Reference proteome</keyword>
<keyword evidence="1" id="KW-0812">Transmembrane</keyword>
<feature type="transmembrane region" description="Helical" evidence="1">
    <location>
        <begin position="106"/>
        <end position="123"/>
    </location>
</feature>
<accession>A0AAW4PV60</accession>
<comment type="caution">
    <text evidence="2">The sequence shown here is derived from an EMBL/GenBank/DDBJ whole genome shotgun (WGS) entry which is preliminary data.</text>
</comment>
<keyword evidence="1" id="KW-0472">Membrane</keyword>
<proteinExistence type="predicted"/>
<sequence>MAAVSESTSRVLEPHIPSGERLIEAHTADGRTVAVTDRRVIELHHEEDDMSQDTSLESVLLTSDYVVGSEYGRTEDTTNPLVEWIAGGLLAFLGVVIAVVGSETSALVIGVGLILGGVAVVYLSRAQTSGEISATVHRTGDLSDRSRTFPQGEAEVARAISEQVATLNGPA</sequence>